<evidence type="ECO:0000313" key="3">
    <source>
        <dbReference type="Proteomes" id="UP000567186"/>
    </source>
</evidence>
<sequence length="85" mass="9250">MKAPLHQPLFERVLAYLSACGIEPSADLQRQARALVSAVASEGRGNDVGRALELAPAYVDIPASDTPRSAPRMQRQSMGYWPNAR</sequence>
<evidence type="ECO:0000313" key="2">
    <source>
        <dbReference type="EMBL" id="NMT62814.1"/>
    </source>
</evidence>
<name>A0A7Y0NKF7_9GAMM</name>
<dbReference type="Proteomes" id="UP000567186">
    <property type="component" value="Unassembled WGS sequence"/>
</dbReference>
<keyword evidence="3" id="KW-1185">Reference proteome</keyword>
<proteinExistence type="predicted"/>
<dbReference type="EMBL" id="JABCKY010000001">
    <property type="protein sequence ID" value="NMT62814.1"/>
    <property type="molecule type" value="Genomic_DNA"/>
</dbReference>
<dbReference type="RefSeq" id="WP_135954174.1">
    <property type="nucleotide sequence ID" value="NZ_JABCKY010000001.1"/>
</dbReference>
<protein>
    <submittedName>
        <fullName evidence="2">Uncharacterized protein</fullName>
    </submittedName>
</protein>
<dbReference type="AlphaFoldDB" id="A0A7Y0NKF7"/>
<reference evidence="2 3" key="1">
    <citation type="submission" date="2020-04" db="EMBL/GenBank/DDBJ databases">
        <title>Marinobacter oceani sp. nov., isolated from marine solar saltern.</title>
        <authorList>
            <person name="Chen X.-Y."/>
        </authorList>
    </citation>
    <scope>NUCLEOTIDE SEQUENCE [LARGE SCALE GENOMIC DNA]</scope>
    <source>
        <strain evidence="2 3">W62</strain>
    </source>
</reference>
<accession>A0A7Y0NKF7</accession>
<dbReference type="OrthoDB" id="6919369at2"/>
<comment type="caution">
    <text evidence="2">The sequence shown here is derived from an EMBL/GenBank/DDBJ whole genome shotgun (WGS) entry which is preliminary data.</text>
</comment>
<evidence type="ECO:0000256" key="1">
    <source>
        <dbReference type="SAM" id="MobiDB-lite"/>
    </source>
</evidence>
<gene>
    <name evidence="2" type="ORF">HIU99_04310</name>
</gene>
<organism evidence="2 3">
    <name type="scientific">Marinobacter orientalis</name>
    <dbReference type="NCBI Taxonomy" id="1928859"/>
    <lineage>
        <taxon>Bacteria</taxon>
        <taxon>Pseudomonadati</taxon>
        <taxon>Pseudomonadota</taxon>
        <taxon>Gammaproteobacteria</taxon>
        <taxon>Pseudomonadales</taxon>
        <taxon>Marinobacteraceae</taxon>
        <taxon>Marinobacter</taxon>
    </lineage>
</organism>
<feature type="region of interest" description="Disordered" evidence="1">
    <location>
        <begin position="63"/>
        <end position="85"/>
    </location>
</feature>